<dbReference type="Pfam" id="PF00528">
    <property type="entry name" value="BPD_transp_1"/>
    <property type="match status" value="1"/>
</dbReference>
<keyword evidence="3" id="KW-1003">Cell membrane</keyword>
<organism evidence="9 10">
    <name type="scientific">Actinokineospora terrae</name>
    <dbReference type="NCBI Taxonomy" id="155974"/>
    <lineage>
        <taxon>Bacteria</taxon>
        <taxon>Bacillati</taxon>
        <taxon>Actinomycetota</taxon>
        <taxon>Actinomycetes</taxon>
        <taxon>Pseudonocardiales</taxon>
        <taxon>Pseudonocardiaceae</taxon>
        <taxon>Actinokineospora</taxon>
    </lineage>
</organism>
<feature type="transmembrane region" description="Helical" evidence="7">
    <location>
        <begin position="12"/>
        <end position="31"/>
    </location>
</feature>
<dbReference type="PROSITE" id="PS50928">
    <property type="entry name" value="ABC_TM1"/>
    <property type="match status" value="1"/>
</dbReference>
<feature type="domain" description="ABC transmembrane type-1" evidence="8">
    <location>
        <begin position="95"/>
        <end position="315"/>
    </location>
</feature>
<protein>
    <submittedName>
        <fullName evidence="9">Peptide/nickel transport system permease protein</fullName>
    </submittedName>
</protein>
<dbReference type="SUPFAM" id="SSF161098">
    <property type="entry name" value="MetI-like"/>
    <property type="match status" value="1"/>
</dbReference>
<evidence type="ECO:0000259" key="8">
    <source>
        <dbReference type="PROSITE" id="PS50928"/>
    </source>
</evidence>
<dbReference type="EMBL" id="FOGI01000015">
    <property type="protein sequence ID" value="SES45113.1"/>
    <property type="molecule type" value="Genomic_DNA"/>
</dbReference>
<dbReference type="PANTHER" id="PTHR30465:SF0">
    <property type="entry name" value="OLIGOPEPTIDE TRANSPORT SYSTEM PERMEASE PROTEIN APPB"/>
    <property type="match status" value="1"/>
</dbReference>
<feature type="transmembrane region" description="Helical" evidence="7">
    <location>
        <begin position="242"/>
        <end position="267"/>
    </location>
</feature>
<dbReference type="InterPro" id="IPR035906">
    <property type="entry name" value="MetI-like_sf"/>
</dbReference>
<reference evidence="10" key="1">
    <citation type="submission" date="2016-10" db="EMBL/GenBank/DDBJ databases">
        <authorList>
            <person name="Varghese N."/>
            <person name="Submissions S."/>
        </authorList>
    </citation>
    <scope>NUCLEOTIDE SEQUENCE [LARGE SCALE GENOMIC DNA]</scope>
    <source>
        <strain evidence="10">DSM 44260</strain>
    </source>
</reference>
<keyword evidence="5 7" id="KW-1133">Transmembrane helix</keyword>
<sequence length="325" mass="36048">MLAYVLRRLLHTIPIILVGSFITFVMVSASGDPLGDLLAKQPPVSPAILAAERHRLRLDLPLLEQYWRWLTGIFRGDWGPSVTRVDIGHEIWPRLLVSVRLVVLAVLLALLLALVVGVISAVRQYSWVDYLFTSAGFLLLSMPAFWLAILLKQQAIDVNEATGSTLFYTVGDASIPPPTGFWPTVSDIAGHIVLPTIVLALTTFAPWSRFVRSSMVEVQQSDYVRLARAKGLPRRTVLVRHALRTALIPLTTVVAMDLAVLFSGAVITETVFQWRGMGSFLLSAVRDKDIYAVMAWLLLVSVIVVLFNLVADLLYAVLDRRIRLG</sequence>
<gene>
    <name evidence="9" type="ORF">SAMN04487818_11522</name>
</gene>
<feature type="transmembrane region" description="Helical" evidence="7">
    <location>
        <begin position="129"/>
        <end position="149"/>
    </location>
</feature>
<evidence type="ECO:0000256" key="4">
    <source>
        <dbReference type="ARBA" id="ARBA00022692"/>
    </source>
</evidence>
<keyword evidence="4 7" id="KW-0812">Transmembrane</keyword>
<feature type="transmembrane region" description="Helical" evidence="7">
    <location>
        <begin position="290"/>
        <end position="318"/>
    </location>
</feature>
<dbReference type="InterPro" id="IPR000515">
    <property type="entry name" value="MetI-like"/>
</dbReference>
<evidence type="ECO:0000256" key="3">
    <source>
        <dbReference type="ARBA" id="ARBA00022475"/>
    </source>
</evidence>
<evidence type="ECO:0000256" key="6">
    <source>
        <dbReference type="ARBA" id="ARBA00023136"/>
    </source>
</evidence>
<evidence type="ECO:0000256" key="5">
    <source>
        <dbReference type="ARBA" id="ARBA00022989"/>
    </source>
</evidence>
<dbReference type="PANTHER" id="PTHR30465">
    <property type="entry name" value="INNER MEMBRANE ABC TRANSPORTER"/>
    <property type="match status" value="1"/>
</dbReference>
<evidence type="ECO:0000313" key="10">
    <source>
        <dbReference type="Proteomes" id="UP000199051"/>
    </source>
</evidence>
<evidence type="ECO:0000256" key="2">
    <source>
        <dbReference type="ARBA" id="ARBA00022448"/>
    </source>
</evidence>
<evidence type="ECO:0000256" key="1">
    <source>
        <dbReference type="ARBA" id="ARBA00004651"/>
    </source>
</evidence>
<dbReference type="CDD" id="cd06261">
    <property type="entry name" value="TM_PBP2"/>
    <property type="match status" value="1"/>
</dbReference>
<feature type="transmembrane region" description="Helical" evidence="7">
    <location>
        <begin position="188"/>
        <end position="207"/>
    </location>
</feature>
<dbReference type="AlphaFoldDB" id="A0A1H9XHI7"/>
<dbReference type="Gene3D" id="1.10.3720.10">
    <property type="entry name" value="MetI-like"/>
    <property type="match status" value="1"/>
</dbReference>
<keyword evidence="10" id="KW-1185">Reference proteome</keyword>
<comment type="similarity">
    <text evidence="7">Belongs to the binding-protein-dependent transport system permease family.</text>
</comment>
<dbReference type="STRING" id="155974.SAMN04487818_11522"/>
<dbReference type="GO" id="GO:0055085">
    <property type="term" value="P:transmembrane transport"/>
    <property type="evidence" value="ECO:0007669"/>
    <property type="project" value="InterPro"/>
</dbReference>
<dbReference type="Pfam" id="PF19300">
    <property type="entry name" value="BPD_transp_1_N"/>
    <property type="match status" value="1"/>
</dbReference>
<comment type="subcellular location">
    <subcellularLocation>
        <location evidence="1 7">Cell membrane</location>
        <topology evidence="1 7">Multi-pass membrane protein</topology>
    </subcellularLocation>
</comment>
<accession>A0A1H9XHI7</accession>
<keyword evidence="2 7" id="KW-0813">Transport</keyword>
<name>A0A1H9XHI7_9PSEU</name>
<dbReference type="GO" id="GO:0005886">
    <property type="term" value="C:plasma membrane"/>
    <property type="evidence" value="ECO:0007669"/>
    <property type="project" value="UniProtKB-SubCell"/>
</dbReference>
<keyword evidence="6 7" id="KW-0472">Membrane</keyword>
<dbReference type="Proteomes" id="UP000199051">
    <property type="component" value="Unassembled WGS sequence"/>
</dbReference>
<evidence type="ECO:0000313" key="9">
    <source>
        <dbReference type="EMBL" id="SES45113.1"/>
    </source>
</evidence>
<evidence type="ECO:0000256" key="7">
    <source>
        <dbReference type="RuleBase" id="RU363032"/>
    </source>
</evidence>
<dbReference type="InterPro" id="IPR045621">
    <property type="entry name" value="BPD_transp_1_N"/>
</dbReference>
<dbReference type="RefSeq" id="WP_092785650.1">
    <property type="nucleotide sequence ID" value="NZ_FOGI01000015.1"/>
</dbReference>
<proteinExistence type="inferred from homology"/>
<feature type="transmembrane region" description="Helical" evidence="7">
    <location>
        <begin position="101"/>
        <end position="122"/>
    </location>
</feature>